<evidence type="ECO:0000313" key="4">
    <source>
        <dbReference type="Proteomes" id="UP000005237"/>
    </source>
</evidence>
<keyword evidence="1" id="KW-0507">mRNA processing</keyword>
<sequence length="317" mass="35711">MGRYTRRLRKCCKNTSGCFVYNTPLPIAHVARFRGKANANQQTQFISPELRIELLQRQLAFETKVDPTAYTDIPSAVEHYSNLVPLENVAIQNQPQTTFKAFSCRDGGFYCLRRIHGYAVTHPGKQTFPAEQWKKLAHVNIVPLRELLINCRAFGDSSLVFVYDYYPLAVTLMSKHFEPKSATFYDAANGFRLSSTVHMPPPLGTAASENMLWSYLIQITAALRAIHTNGLACRAVDLNKIIVYGNKIMLSFCGIQDIVNQDQQAIQTLQFEDLNQLGNLMVALASGRSHGYRKDLLQGTMKTIMETYSIDFKAVVT</sequence>
<dbReference type="EnsemblMetazoa" id="CJA00109a.1">
    <property type="protein sequence ID" value="CJA00109a.1"/>
    <property type="gene ID" value="WBGene00119313"/>
</dbReference>
<evidence type="ECO:0008006" key="5">
    <source>
        <dbReference type="Google" id="ProtNLM"/>
    </source>
</evidence>
<evidence type="ECO:0000313" key="3">
    <source>
        <dbReference type="EnsemblMetazoa" id="CJA00109a.1"/>
    </source>
</evidence>
<keyword evidence="2" id="KW-0175">Coiled coil</keyword>
<protein>
    <recommendedName>
        <fullName evidence="5">Protein kinase domain-containing protein</fullName>
    </recommendedName>
</protein>
<dbReference type="Proteomes" id="UP000005237">
    <property type="component" value="Unassembled WGS sequence"/>
</dbReference>
<dbReference type="AlphaFoldDB" id="A0A8R1DE82"/>
<dbReference type="InterPro" id="IPR011009">
    <property type="entry name" value="Kinase-like_dom_sf"/>
</dbReference>
<dbReference type="GO" id="GO:0031251">
    <property type="term" value="C:PAN complex"/>
    <property type="evidence" value="ECO:0007669"/>
    <property type="project" value="InterPro"/>
</dbReference>
<dbReference type="GO" id="GO:0000932">
    <property type="term" value="C:P-body"/>
    <property type="evidence" value="ECO:0007669"/>
    <property type="project" value="TreeGrafter"/>
</dbReference>
<reference evidence="4" key="1">
    <citation type="submission" date="2010-08" db="EMBL/GenBank/DDBJ databases">
        <authorList>
            <consortium name="Caenorhabditis japonica Sequencing Consortium"/>
            <person name="Wilson R.K."/>
        </authorList>
    </citation>
    <scope>NUCLEOTIDE SEQUENCE [LARGE SCALE GENOMIC DNA]</scope>
    <source>
        <strain evidence="4">DF5081</strain>
    </source>
</reference>
<dbReference type="SUPFAM" id="SSF56112">
    <property type="entry name" value="Protein kinase-like (PK-like)"/>
    <property type="match status" value="1"/>
</dbReference>
<dbReference type="PANTHER" id="PTHR12272:SF11">
    <property type="entry name" value="PAN2-PAN3 DEADENYLATION COMPLEX SUBUNIT PAN3"/>
    <property type="match status" value="1"/>
</dbReference>
<dbReference type="PANTHER" id="PTHR12272">
    <property type="entry name" value="DEADENYLATION COMPLEX SUBUNIT PAN3"/>
    <property type="match status" value="1"/>
</dbReference>
<evidence type="ECO:0000256" key="2">
    <source>
        <dbReference type="ARBA" id="ARBA00023054"/>
    </source>
</evidence>
<reference evidence="3" key="2">
    <citation type="submission" date="2022-06" db="UniProtKB">
        <authorList>
            <consortium name="EnsemblMetazoa"/>
        </authorList>
    </citation>
    <scope>IDENTIFICATION</scope>
    <source>
        <strain evidence="3">DF5081</strain>
    </source>
</reference>
<dbReference type="InterPro" id="IPR030844">
    <property type="entry name" value="PAN3"/>
</dbReference>
<proteinExistence type="predicted"/>
<accession>A0A8R1DE82</accession>
<evidence type="ECO:0000256" key="1">
    <source>
        <dbReference type="ARBA" id="ARBA00022664"/>
    </source>
</evidence>
<name>A0A8R1DE82_CAEJA</name>
<keyword evidence="4" id="KW-1185">Reference proteome</keyword>
<dbReference type="GO" id="GO:0000289">
    <property type="term" value="P:nuclear-transcribed mRNA poly(A) tail shortening"/>
    <property type="evidence" value="ECO:0007669"/>
    <property type="project" value="InterPro"/>
</dbReference>
<organism evidence="3 4">
    <name type="scientific">Caenorhabditis japonica</name>
    <dbReference type="NCBI Taxonomy" id="281687"/>
    <lineage>
        <taxon>Eukaryota</taxon>
        <taxon>Metazoa</taxon>
        <taxon>Ecdysozoa</taxon>
        <taxon>Nematoda</taxon>
        <taxon>Chromadorea</taxon>
        <taxon>Rhabditida</taxon>
        <taxon>Rhabditina</taxon>
        <taxon>Rhabditomorpha</taxon>
        <taxon>Rhabditoidea</taxon>
        <taxon>Rhabditidae</taxon>
        <taxon>Peloderinae</taxon>
        <taxon>Caenorhabditis</taxon>
    </lineage>
</organism>
<dbReference type="GO" id="GO:0006397">
    <property type="term" value="P:mRNA processing"/>
    <property type="evidence" value="ECO:0007669"/>
    <property type="project" value="UniProtKB-KW"/>
</dbReference>
<dbReference type="Gene3D" id="1.10.510.10">
    <property type="entry name" value="Transferase(Phosphotransferase) domain 1"/>
    <property type="match status" value="1"/>
</dbReference>
<dbReference type="GO" id="GO:0008143">
    <property type="term" value="F:poly(A) binding"/>
    <property type="evidence" value="ECO:0007669"/>
    <property type="project" value="TreeGrafter"/>
</dbReference>